<dbReference type="RefSeq" id="XP_006825667.1">
    <property type="nucleotide sequence ID" value="XM_006825604.1"/>
</dbReference>
<dbReference type="InterPro" id="IPR017452">
    <property type="entry name" value="GPCR_Rhodpsn_7TM"/>
</dbReference>
<dbReference type="CDD" id="cd00637">
    <property type="entry name" value="7tm_classA_rhodopsin-like"/>
    <property type="match status" value="1"/>
</dbReference>
<evidence type="ECO:0000256" key="1">
    <source>
        <dbReference type="ARBA" id="ARBA00004141"/>
    </source>
</evidence>
<keyword evidence="12" id="KW-1185">Reference proteome</keyword>
<evidence type="ECO:0000256" key="6">
    <source>
        <dbReference type="ARBA" id="ARBA00023170"/>
    </source>
</evidence>
<reference evidence="13" key="1">
    <citation type="submission" date="2025-08" db="UniProtKB">
        <authorList>
            <consortium name="RefSeq"/>
        </authorList>
    </citation>
    <scope>IDENTIFICATION</scope>
    <source>
        <tissue evidence="13">Testes</tissue>
    </source>
</reference>
<dbReference type="PROSITE" id="PS50262">
    <property type="entry name" value="G_PROTEIN_RECEP_F1_2"/>
    <property type="match status" value="1"/>
</dbReference>
<feature type="transmembrane region" description="Helical" evidence="10">
    <location>
        <begin position="320"/>
        <end position="340"/>
    </location>
</feature>
<evidence type="ECO:0000256" key="4">
    <source>
        <dbReference type="ARBA" id="ARBA00023040"/>
    </source>
</evidence>
<evidence type="ECO:0000256" key="9">
    <source>
        <dbReference type="SAM" id="MobiDB-lite"/>
    </source>
</evidence>
<evidence type="ECO:0000256" key="8">
    <source>
        <dbReference type="RuleBase" id="RU000688"/>
    </source>
</evidence>
<feature type="transmembrane region" description="Helical" evidence="10">
    <location>
        <begin position="83"/>
        <end position="100"/>
    </location>
</feature>
<evidence type="ECO:0000313" key="13">
    <source>
        <dbReference type="RefSeq" id="XP_006825667.1"/>
    </source>
</evidence>
<keyword evidence="4 8" id="KW-0297">G-protein coupled receptor</keyword>
<dbReference type="PANTHER" id="PTHR45695">
    <property type="entry name" value="LEUCOKININ RECEPTOR-RELATED"/>
    <property type="match status" value="1"/>
</dbReference>
<evidence type="ECO:0000256" key="2">
    <source>
        <dbReference type="ARBA" id="ARBA00022692"/>
    </source>
</evidence>
<feature type="transmembrane region" description="Helical" evidence="10">
    <location>
        <begin position="232"/>
        <end position="253"/>
    </location>
</feature>
<keyword evidence="3 10" id="KW-1133">Transmembrane helix</keyword>
<keyword evidence="5 10" id="KW-0472">Membrane</keyword>
<name>A0ABM0N076_SACKO</name>
<dbReference type="Proteomes" id="UP000694865">
    <property type="component" value="Unplaced"/>
</dbReference>
<evidence type="ECO:0000313" key="12">
    <source>
        <dbReference type="Proteomes" id="UP000694865"/>
    </source>
</evidence>
<dbReference type="Gene3D" id="1.20.1070.10">
    <property type="entry name" value="Rhodopsin 7-helix transmembrane proteins"/>
    <property type="match status" value="1"/>
</dbReference>
<evidence type="ECO:0000256" key="7">
    <source>
        <dbReference type="ARBA" id="ARBA00023224"/>
    </source>
</evidence>
<evidence type="ECO:0000259" key="11">
    <source>
        <dbReference type="PROSITE" id="PS50262"/>
    </source>
</evidence>
<gene>
    <name evidence="13" type="primary">LOC102808166</name>
</gene>
<feature type="transmembrane region" description="Helical" evidence="10">
    <location>
        <begin position="46"/>
        <end position="71"/>
    </location>
</feature>
<feature type="transmembrane region" description="Helical" evidence="10">
    <location>
        <begin position="287"/>
        <end position="308"/>
    </location>
</feature>
<dbReference type="PROSITE" id="PS00237">
    <property type="entry name" value="G_PROTEIN_RECEP_F1_1"/>
    <property type="match status" value="1"/>
</dbReference>
<dbReference type="GeneID" id="102808166"/>
<evidence type="ECO:0000256" key="5">
    <source>
        <dbReference type="ARBA" id="ARBA00023136"/>
    </source>
</evidence>
<feature type="domain" description="G-protein coupled receptors family 1 profile" evidence="11">
    <location>
        <begin position="66"/>
        <end position="340"/>
    </location>
</feature>
<comment type="similarity">
    <text evidence="8">Belongs to the G-protein coupled receptor 1 family.</text>
</comment>
<dbReference type="PRINTS" id="PR00237">
    <property type="entry name" value="GPCRRHODOPSN"/>
</dbReference>
<feature type="region of interest" description="Disordered" evidence="9">
    <location>
        <begin position="389"/>
        <end position="421"/>
    </location>
</feature>
<dbReference type="PANTHER" id="PTHR45695:SF37">
    <property type="entry name" value="FREE FATTY ACID RECEPTOR 4-LIKE"/>
    <property type="match status" value="1"/>
</dbReference>
<keyword evidence="6 8" id="KW-0675">Receptor</keyword>
<evidence type="ECO:0000256" key="10">
    <source>
        <dbReference type="SAM" id="Phobius"/>
    </source>
</evidence>
<keyword evidence="7 8" id="KW-0807">Transducer</keyword>
<proteinExistence type="inferred from homology"/>
<dbReference type="SUPFAM" id="SSF81321">
    <property type="entry name" value="Family A G protein-coupled receptor-like"/>
    <property type="match status" value="1"/>
</dbReference>
<accession>A0ABM0N076</accession>
<comment type="subcellular location">
    <subcellularLocation>
        <location evidence="1">Membrane</location>
        <topology evidence="1">Multi-pass membrane protein</topology>
    </subcellularLocation>
</comment>
<protein>
    <submittedName>
        <fullName evidence="13">Beta-1 adrenergic receptor-like</fullName>
    </submittedName>
</protein>
<feature type="compositionally biased region" description="Polar residues" evidence="9">
    <location>
        <begin position="397"/>
        <end position="407"/>
    </location>
</feature>
<dbReference type="InterPro" id="IPR000276">
    <property type="entry name" value="GPCR_Rhodpsn"/>
</dbReference>
<dbReference type="Pfam" id="PF00001">
    <property type="entry name" value="7tm_1"/>
    <property type="match status" value="1"/>
</dbReference>
<keyword evidence="2 8" id="KW-0812">Transmembrane</keyword>
<organism evidence="12 13">
    <name type="scientific">Saccoglossus kowalevskii</name>
    <name type="common">Acorn worm</name>
    <dbReference type="NCBI Taxonomy" id="10224"/>
    <lineage>
        <taxon>Eukaryota</taxon>
        <taxon>Metazoa</taxon>
        <taxon>Hemichordata</taxon>
        <taxon>Enteropneusta</taxon>
        <taxon>Harrimaniidae</taxon>
        <taxon>Saccoglossus</taxon>
    </lineage>
</organism>
<sequence length="449" mass="50726">MNASIGHHSGDIFLQEEDCENASILFDNLTDDGHTIRIVNDLTQYLWARIMLVVMFTTVVFIGSIGNSVVLVTSCRNRRPNSVYSVFIVNLAVCDMYRLLCDGPVIKLLIINLAIDGNMGEAAETLCSITTYATITCGVCSIWTMFVISIERYIAVCHPFKYSRLWTKKRARSIVLFNWVLCLVSLLPIVLAMVNTVNVVTVAYDKTSAQDGDMRQICVFVVTADSVISNIYYIYLFLFLFGLPLILMTVAYVRVFRELHRSMDNFSHSSAAQRETDRRHKIAKMMICILVVFAVCWLPYMCLCAYAAFGGNMQVDNIIFIYLFFSWFIFLCSAINPYIYSRYSRDFRQTLCKVMCCCRTERQVNACCACVFGCNQGNEVEMDASDINKSGRKTRATETMTSSTLDYESSATAQDDSDQSNENISVFTPMITPNVDQRDNNIAETGTSI</sequence>
<feature type="transmembrane region" description="Helical" evidence="10">
    <location>
        <begin position="129"/>
        <end position="154"/>
    </location>
</feature>
<evidence type="ECO:0000256" key="3">
    <source>
        <dbReference type="ARBA" id="ARBA00022989"/>
    </source>
</evidence>
<dbReference type="SMART" id="SM01381">
    <property type="entry name" value="7TM_GPCR_Srsx"/>
    <property type="match status" value="1"/>
</dbReference>
<feature type="transmembrane region" description="Helical" evidence="10">
    <location>
        <begin position="175"/>
        <end position="194"/>
    </location>
</feature>